<reference evidence="2 3" key="1">
    <citation type="submission" date="2019-08" db="EMBL/GenBank/DDBJ databases">
        <authorList>
            <person name="Liang Q."/>
        </authorList>
    </citation>
    <scope>NUCLEOTIDE SEQUENCE [LARGE SCALE GENOMIC DNA]</scope>
    <source>
        <strain evidence="2 3">V1718</strain>
    </source>
</reference>
<protein>
    <submittedName>
        <fullName evidence="2">Uncharacterized protein</fullName>
    </submittedName>
</protein>
<name>A0A5B8Y1D9_9DELT</name>
<feature type="chain" id="PRO_5022697221" evidence="1">
    <location>
        <begin position="26"/>
        <end position="756"/>
    </location>
</feature>
<dbReference type="GO" id="GO:0016491">
    <property type="term" value="F:oxidoreductase activity"/>
    <property type="evidence" value="ECO:0007669"/>
    <property type="project" value="TreeGrafter"/>
</dbReference>
<dbReference type="InterPro" id="IPR011989">
    <property type="entry name" value="ARM-like"/>
</dbReference>
<dbReference type="PANTHER" id="PTHR12697">
    <property type="entry name" value="PBS LYASE HEAT-LIKE PROTEIN"/>
    <property type="match status" value="1"/>
</dbReference>
<gene>
    <name evidence="2" type="ORF">FRD01_23755</name>
</gene>
<evidence type="ECO:0000313" key="3">
    <source>
        <dbReference type="Proteomes" id="UP000321595"/>
    </source>
</evidence>
<proteinExistence type="predicted"/>
<sequence>MGLKFGKNLLGALGASLLLSTTAWADAGSVRYSYEKVEVGSTVEWVLVPKTEAVLTGKPTIATVTSAFEALRKDKRSTYLKSALTVKGKTPSSANVSVQIDPAASRYALIIMAETVYTLTEIGVPGVEFPGYANGALAREDVPFSGYALTVPLWKVVPSTSSPQILARMPNGELVSSEQIVQRWKSKDQALVDQVYSYLQAKDPYTVTSVAKVLPELKIPYAEQVAALLKDERSQVRSTALEVLESVRDQPVVLDAVVAYMNTEKDDAAAAKAAAFLGKAKDKKFAVQQHLFALKRGDEKLAVEAAKALAGFKDERVPTALAAALEDKRLPVAKASADALESVGGVSEQKAALTNSKVVAEVKLQVAGHLAEQKADDSKVAGQGFLARNDVEHKAVSAVEALAKVKSDAARSNVEDLLKSEKRYLRVAAANSLVERGDAASLPAFAAAAKSVTEPNLEELAFQIVMKESLNAIQTRTKDSNPILRRVAYRALGEKAQKENAGSRVFNTLKDGLGNSDPLIRGASARALGAFADSKSAEALKPVAKDRDAKVRADVALAIGRFKNGELAEELTALLEDKNELVKANALRAIGMRGDAFAWKTVVGSVGDKNAEIRAAAVEALPSLVSRDDAQGVRDAIGTLSAAVNDDSTDVQIAAIKSLGTFNSDAAVTGIAFQLGANDDDVRLAAVNALGATGHSSAASVVANAAADPNRNVRVAVVEALTKLKGPDARRALEQRSQQEKDPELLELISASIKKL</sequence>
<keyword evidence="3" id="KW-1185">Reference proteome</keyword>
<dbReference type="InterPro" id="IPR016024">
    <property type="entry name" value="ARM-type_fold"/>
</dbReference>
<dbReference type="PANTHER" id="PTHR12697:SF5">
    <property type="entry name" value="DEOXYHYPUSINE HYDROXYLASE"/>
    <property type="match status" value="1"/>
</dbReference>
<keyword evidence="1" id="KW-0732">Signal</keyword>
<dbReference type="Gene3D" id="1.25.10.10">
    <property type="entry name" value="Leucine-rich Repeat Variant"/>
    <property type="match status" value="3"/>
</dbReference>
<accession>A0A5B8Y1D9</accession>
<dbReference type="SUPFAM" id="SSF48371">
    <property type="entry name" value="ARM repeat"/>
    <property type="match status" value="2"/>
</dbReference>
<dbReference type="KEGG" id="bbae:FRD01_23755"/>
<evidence type="ECO:0000313" key="2">
    <source>
        <dbReference type="EMBL" id="QED30193.1"/>
    </source>
</evidence>
<feature type="signal peptide" evidence="1">
    <location>
        <begin position="1"/>
        <end position="25"/>
    </location>
</feature>
<dbReference type="Pfam" id="PF13646">
    <property type="entry name" value="HEAT_2"/>
    <property type="match status" value="2"/>
</dbReference>
<dbReference type="Pfam" id="PF03130">
    <property type="entry name" value="HEAT_PBS"/>
    <property type="match status" value="1"/>
</dbReference>
<dbReference type="OrthoDB" id="5478478at2"/>
<organism evidence="2 3">
    <name type="scientific">Microvenator marinus</name>
    <dbReference type="NCBI Taxonomy" id="2600177"/>
    <lineage>
        <taxon>Bacteria</taxon>
        <taxon>Deltaproteobacteria</taxon>
        <taxon>Bradymonadales</taxon>
        <taxon>Microvenatoraceae</taxon>
        <taxon>Microvenator</taxon>
    </lineage>
</organism>
<dbReference type="Proteomes" id="UP000321595">
    <property type="component" value="Chromosome"/>
</dbReference>
<evidence type="ECO:0000256" key="1">
    <source>
        <dbReference type="SAM" id="SignalP"/>
    </source>
</evidence>
<dbReference type="EMBL" id="CP042467">
    <property type="protein sequence ID" value="QED30193.1"/>
    <property type="molecule type" value="Genomic_DNA"/>
</dbReference>
<dbReference type="SMART" id="SM00567">
    <property type="entry name" value="EZ_HEAT"/>
    <property type="match status" value="10"/>
</dbReference>
<dbReference type="InterPro" id="IPR004155">
    <property type="entry name" value="PBS_lyase_HEAT"/>
</dbReference>
<dbReference type="RefSeq" id="WP_146963669.1">
    <property type="nucleotide sequence ID" value="NZ_CP042467.1"/>
</dbReference>
<dbReference type="AlphaFoldDB" id="A0A5B8Y1D9"/>